<accession>A0ABY7G615</accession>
<proteinExistence type="predicted"/>
<keyword evidence="2" id="KW-1185">Reference proteome</keyword>
<evidence type="ECO:0000313" key="1">
    <source>
        <dbReference type="EMBL" id="WAR29875.1"/>
    </source>
</evidence>
<sequence>MVSETSFFPTERCVPASLLDDGEILKKAYWLAHNVAMVMFAIPSSVEKLLCETQRDDLLMFSSGDAWQNKP</sequence>
<gene>
    <name evidence="1" type="ORF">MAR_003443</name>
</gene>
<organism evidence="1 2">
    <name type="scientific">Mya arenaria</name>
    <name type="common">Soft-shell clam</name>
    <dbReference type="NCBI Taxonomy" id="6604"/>
    <lineage>
        <taxon>Eukaryota</taxon>
        <taxon>Metazoa</taxon>
        <taxon>Spiralia</taxon>
        <taxon>Lophotrochozoa</taxon>
        <taxon>Mollusca</taxon>
        <taxon>Bivalvia</taxon>
        <taxon>Autobranchia</taxon>
        <taxon>Heteroconchia</taxon>
        <taxon>Euheterodonta</taxon>
        <taxon>Imparidentia</taxon>
        <taxon>Neoheterodontei</taxon>
        <taxon>Myida</taxon>
        <taxon>Myoidea</taxon>
        <taxon>Myidae</taxon>
        <taxon>Mya</taxon>
    </lineage>
</organism>
<reference evidence="1" key="1">
    <citation type="submission" date="2022-11" db="EMBL/GenBank/DDBJ databases">
        <title>Centuries of genome instability and evolution in soft-shell clam transmissible cancer (bioRxiv).</title>
        <authorList>
            <person name="Hart S.F.M."/>
            <person name="Yonemitsu M.A."/>
            <person name="Giersch R.M."/>
            <person name="Beal B.F."/>
            <person name="Arriagada G."/>
            <person name="Davis B.W."/>
            <person name="Ostrander E.A."/>
            <person name="Goff S.P."/>
            <person name="Metzger M.J."/>
        </authorList>
    </citation>
    <scope>NUCLEOTIDE SEQUENCE</scope>
    <source>
        <strain evidence="1">MELC-2E11</strain>
        <tissue evidence="1">Siphon/mantle</tissue>
    </source>
</reference>
<evidence type="ECO:0000313" key="2">
    <source>
        <dbReference type="Proteomes" id="UP001164746"/>
    </source>
</evidence>
<protein>
    <submittedName>
        <fullName evidence="1">Uncharacterized protein</fullName>
    </submittedName>
</protein>
<dbReference type="Proteomes" id="UP001164746">
    <property type="component" value="Chromosome 16"/>
</dbReference>
<name>A0ABY7G615_MYAAR</name>
<dbReference type="EMBL" id="CP111027">
    <property type="protein sequence ID" value="WAR29875.1"/>
    <property type="molecule type" value="Genomic_DNA"/>
</dbReference>